<proteinExistence type="predicted"/>
<dbReference type="PANTHER" id="PTHR43420:SF3">
    <property type="entry name" value="N-ACETYLTRANSFERASE DOMAIN-CONTAINING PROTEIN"/>
    <property type="match status" value="1"/>
</dbReference>
<name>A0A2G8TJP4_9BURK</name>
<dbReference type="RefSeq" id="WP_099787160.1">
    <property type="nucleotide sequence ID" value="NZ_JBHLYV010000001.1"/>
</dbReference>
<dbReference type="GO" id="GO:0016747">
    <property type="term" value="F:acyltransferase activity, transferring groups other than amino-acyl groups"/>
    <property type="evidence" value="ECO:0007669"/>
    <property type="project" value="InterPro"/>
</dbReference>
<dbReference type="InterPro" id="IPR016181">
    <property type="entry name" value="Acyl_CoA_acyltransferase"/>
</dbReference>
<accession>A0A2G8TJP4</accession>
<dbReference type="CDD" id="cd04301">
    <property type="entry name" value="NAT_SF"/>
    <property type="match status" value="1"/>
</dbReference>
<organism evidence="4 5">
    <name type="scientific">Massilia eurypsychrophila</name>
    <dbReference type="NCBI Taxonomy" id="1485217"/>
    <lineage>
        <taxon>Bacteria</taxon>
        <taxon>Pseudomonadati</taxon>
        <taxon>Pseudomonadota</taxon>
        <taxon>Betaproteobacteria</taxon>
        <taxon>Burkholderiales</taxon>
        <taxon>Oxalobacteraceae</taxon>
        <taxon>Telluria group</taxon>
        <taxon>Massilia</taxon>
    </lineage>
</organism>
<sequence length="228" mass="24843">MPRLPLLDTIFWSALTGPHAQYASGAGGARRYARGFSPILGFADPQQPDFAALAPFCDVGEHFYCDSWTGAAPDGWQIEAESTMFRMLWNAPAPSADAAPDAIALGPEHAAQALELATLCKPGPFGPRTIELGDYFGYFDGGKLVAMAGERAHVVGLREISGVCTHPDYQGRGYARKLMMKLVYLQMARGESPFLHVMRANDGAHQLYLRMGFGNYLESVVRVVSQTR</sequence>
<dbReference type="AlphaFoldDB" id="A0A2G8TJP4"/>
<dbReference type="SUPFAM" id="SSF55729">
    <property type="entry name" value="Acyl-CoA N-acyltransferases (Nat)"/>
    <property type="match status" value="1"/>
</dbReference>
<reference evidence="4 5" key="1">
    <citation type="submission" date="2017-10" db="EMBL/GenBank/DDBJ databases">
        <title>Massilia psychrophilum sp. nov., a novel purple-pigmented bacterium isolated from Tianshan glacier, Xinjiang Municipality, China.</title>
        <authorList>
            <person name="Wang H."/>
        </authorList>
    </citation>
    <scope>NUCLEOTIDE SEQUENCE [LARGE SCALE GENOMIC DNA]</scope>
    <source>
        <strain evidence="4 5">JCM 30074</strain>
    </source>
</reference>
<feature type="domain" description="N-acetyltransferase" evidence="3">
    <location>
        <begin position="86"/>
        <end position="228"/>
    </location>
</feature>
<evidence type="ECO:0000313" key="4">
    <source>
        <dbReference type="EMBL" id="PIL46270.1"/>
    </source>
</evidence>
<dbReference type="EMBL" id="PDOC01000002">
    <property type="protein sequence ID" value="PIL46270.1"/>
    <property type="molecule type" value="Genomic_DNA"/>
</dbReference>
<protein>
    <submittedName>
        <fullName evidence="4">GNAT family N-acetyltransferase</fullName>
    </submittedName>
</protein>
<evidence type="ECO:0000256" key="1">
    <source>
        <dbReference type="ARBA" id="ARBA00022679"/>
    </source>
</evidence>
<comment type="caution">
    <text evidence="4">The sequence shown here is derived from an EMBL/GenBank/DDBJ whole genome shotgun (WGS) entry which is preliminary data.</text>
</comment>
<dbReference type="PANTHER" id="PTHR43420">
    <property type="entry name" value="ACETYLTRANSFERASE"/>
    <property type="match status" value="1"/>
</dbReference>
<evidence type="ECO:0000256" key="2">
    <source>
        <dbReference type="ARBA" id="ARBA00023315"/>
    </source>
</evidence>
<evidence type="ECO:0000259" key="3">
    <source>
        <dbReference type="PROSITE" id="PS51186"/>
    </source>
</evidence>
<keyword evidence="5" id="KW-1185">Reference proteome</keyword>
<dbReference type="InterPro" id="IPR000182">
    <property type="entry name" value="GNAT_dom"/>
</dbReference>
<dbReference type="Pfam" id="PF00583">
    <property type="entry name" value="Acetyltransf_1"/>
    <property type="match status" value="1"/>
</dbReference>
<dbReference type="OrthoDB" id="9796919at2"/>
<keyword evidence="1 4" id="KW-0808">Transferase</keyword>
<dbReference type="Gene3D" id="3.40.630.30">
    <property type="match status" value="1"/>
</dbReference>
<dbReference type="Proteomes" id="UP000230390">
    <property type="component" value="Unassembled WGS sequence"/>
</dbReference>
<keyword evidence="2" id="KW-0012">Acyltransferase</keyword>
<gene>
    <name evidence="4" type="ORF">CR105_04055</name>
</gene>
<dbReference type="InterPro" id="IPR050680">
    <property type="entry name" value="YpeA/RimI_acetyltransf"/>
</dbReference>
<dbReference type="PROSITE" id="PS51186">
    <property type="entry name" value="GNAT"/>
    <property type="match status" value="1"/>
</dbReference>
<evidence type="ECO:0000313" key="5">
    <source>
        <dbReference type="Proteomes" id="UP000230390"/>
    </source>
</evidence>